<dbReference type="EMBL" id="JNAX01000004">
    <property type="protein sequence ID" value="KGG21914.1"/>
    <property type="molecule type" value="Genomic_DNA"/>
</dbReference>
<gene>
    <name evidence="1" type="ORF">EV03_0233</name>
</gene>
<dbReference type="AlphaFoldDB" id="A0A0A2CBF5"/>
<accession>A0A0A2CBF5</accession>
<comment type="caution">
    <text evidence="1">The sequence shown here is derived from an EMBL/GenBank/DDBJ whole genome shotgun (WGS) entry which is preliminary data.</text>
</comment>
<dbReference type="Proteomes" id="UP000030392">
    <property type="component" value="Unassembled WGS sequence"/>
</dbReference>
<sequence length="44" mass="4956">MVFPAPRGPFKRRMPRSGNIFVNVEPNDIIDSGLSKVQQKLLVC</sequence>
<evidence type="ECO:0000313" key="1">
    <source>
        <dbReference type="EMBL" id="KGG21914.1"/>
    </source>
</evidence>
<proteinExistence type="predicted"/>
<evidence type="ECO:0000313" key="2">
    <source>
        <dbReference type="Proteomes" id="UP000030392"/>
    </source>
</evidence>
<reference evidence="2" key="1">
    <citation type="journal article" date="2014" name="Sci. Data">
        <title>Genomes of diverse isolates of the marine cyanobacterium Prochlorococcus.</title>
        <authorList>
            <person name="Biller S."/>
            <person name="Berube P."/>
            <person name="Thompson J."/>
            <person name="Kelly L."/>
            <person name="Roggensack S."/>
            <person name="Awad L."/>
            <person name="Roache-Johnson K."/>
            <person name="Ding H."/>
            <person name="Giovannoni S.J."/>
            <person name="Moore L.R."/>
            <person name="Chisholm S.W."/>
        </authorList>
    </citation>
    <scope>NUCLEOTIDE SEQUENCE [LARGE SCALE GENOMIC DNA]</scope>
    <source>
        <strain evidence="2">PAC1</strain>
    </source>
</reference>
<name>A0A0A2CBF5_PROMR</name>
<organism evidence="1 2">
    <name type="scientific">Prochlorococcus marinus str. PAC1</name>
    <dbReference type="NCBI Taxonomy" id="59924"/>
    <lineage>
        <taxon>Bacteria</taxon>
        <taxon>Bacillati</taxon>
        <taxon>Cyanobacteriota</taxon>
        <taxon>Cyanophyceae</taxon>
        <taxon>Synechococcales</taxon>
        <taxon>Prochlorococcaceae</taxon>
        <taxon>Prochlorococcus</taxon>
    </lineage>
</organism>
<protein>
    <submittedName>
        <fullName evidence="1">Uncharacterized protein</fullName>
    </submittedName>
</protein>